<gene>
    <name evidence="2" type="ORF">TcWFU_005130</name>
</gene>
<keyword evidence="3" id="KW-1185">Reference proteome</keyword>
<dbReference type="Proteomes" id="UP001651158">
    <property type="component" value="Unassembled WGS sequence"/>
</dbReference>
<feature type="coiled-coil region" evidence="1">
    <location>
        <begin position="59"/>
        <end position="86"/>
    </location>
</feature>
<dbReference type="EMBL" id="JAKROA010000003">
    <property type="protein sequence ID" value="KAL5108921.1"/>
    <property type="molecule type" value="Genomic_DNA"/>
</dbReference>
<accession>A0ABR4QH24</accession>
<dbReference type="Pfam" id="PF09789">
    <property type="entry name" value="CC149"/>
    <property type="match status" value="1"/>
</dbReference>
<evidence type="ECO:0000313" key="2">
    <source>
        <dbReference type="EMBL" id="KAL5108921.1"/>
    </source>
</evidence>
<comment type="caution">
    <text evidence="2">The sequence shown here is derived from an EMBL/GenBank/DDBJ whole genome shotgun (WGS) entry which is preliminary data.</text>
</comment>
<keyword evidence="1" id="KW-0175">Coiled coil</keyword>
<reference evidence="2 3" key="1">
    <citation type="journal article" date="2022" name="Front. Cell. Infect. Microbiol.">
        <title>The Genomes of Two Strains of Taenia crassiceps the Animal Model for the Study of Human Cysticercosis.</title>
        <authorList>
            <person name="Bobes R.J."/>
            <person name="Estrada K."/>
            <person name="Rios-Valencia D.G."/>
            <person name="Calderon-Gallegos A."/>
            <person name="de la Torre P."/>
            <person name="Carrero J.C."/>
            <person name="Sanchez-Flores A."/>
            <person name="Laclette J.P."/>
        </authorList>
    </citation>
    <scope>NUCLEOTIDE SEQUENCE [LARGE SCALE GENOMIC DNA]</scope>
    <source>
        <strain evidence="2">WFUcys</strain>
    </source>
</reference>
<evidence type="ECO:0000313" key="3">
    <source>
        <dbReference type="Proteomes" id="UP001651158"/>
    </source>
</evidence>
<dbReference type="InterPro" id="IPR019179">
    <property type="entry name" value="CC149"/>
</dbReference>
<name>A0ABR4QH24_9CEST</name>
<sequence>MDESVYTSIDLLENEVQERFWNLKQALGSETCSPNSVTSSQRKLFINLKVKLNESEMHSRILEVEISNLRKRNAELMEDIALLKKSAEFHPSKNSVLMDKDKSSSETQGRESLIEQLELKTLECQRIKRDLELCNEEKQEILSDLIHWKKSDEFDPNKETNSVDVRALLQENKLLSHRISRLEADNKLLIQTLAKKAVESEILVNSLLLTRWKTLKTVTGGPSEDGELTQVDFRPCGVMSPTTTSSDGSH</sequence>
<evidence type="ECO:0000256" key="1">
    <source>
        <dbReference type="SAM" id="Coils"/>
    </source>
</evidence>
<protein>
    <submittedName>
        <fullName evidence="2">Uncharacterized protein</fullName>
    </submittedName>
</protein>
<proteinExistence type="predicted"/>
<organism evidence="2 3">
    <name type="scientific">Taenia crassiceps</name>
    <dbReference type="NCBI Taxonomy" id="6207"/>
    <lineage>
        <taxon>Eukaryota</taxon>
        <taxon>Metazoa</taxon>
        <taxon>Spiralia</taxon>
        <taxon>Lophotrochozoa</taxon>
        <taxon>Platyhelminthes</taxon>
        <taxon>Cestoda</taxon>
        <taxon>Eucestoda</taxon>
        <taxon>Cyclophyllidea</taxon>
        <taxon>Taeniidae</taxon>
        <taxon>Taenia</taxon>
    </lineage>
</organism>